<feature type="domain" description="Glutamyl/glutaminyl-tRNA synthetase class Ib catalytic" evidence="10">
    <location>
        <begin position="3"/>
        <end position="320"/>
    </location>
</feature>
<keyword evidence="7" id="KW-0648">Protein biosynthesis</keyword>
<dbReference type="FunFam" id="3.40.50.620:FF:000045">
    <property type="entry name" value="Glutamate--tRNA ligase, mitochondrial"/>
    <property type="match status" value="1"/>
</dbReference>
<dbReference type="Pfam" id="PF00749">
    <property type="entry name" value="tRNA-synt_1c"/>
    <property type="match status" value="1"/>
</dbReference>
<dbReference type="GO" id="GO:0006424">
    <property type="term" value="P:glutamyl-tRNA aminoacylation"/>
    <property type="evidence" value="ECO:0007669"/>
    <property type="project" value="InterPro"/>
</dbReference>
<evidence type="ECO:0000256" key="9">
    <source>
        <dbReference type="ARBA" id="ARBA00030865"/>
    </source>
</evidence>
<keyword evidence="5" id="KW-0547">Nucleotide-binding</keyword>
<dbReference type="GO" id="GO:0000049">
    <property type="term" value="F:tRNA binding"/>
    <property type="evidence" value="ECO:0007669"/>
    <property type="project" value="InterPro"/>
</dbReference>
<name>A0A0F9HHD3_9ZZZZ</name>
<evidence type="ECO:0000256" key="5">
    <source>
        <dbReference type="ARBA" id="ARBA00022741"/>
    </source>
</evidence>
<dbReference type="InterPro" id="IPR049940">
    <property type="entry name" value="GluQ/Sye"/>
</dbReference>
<keyword evidence="4" id="KW-0436">Ligase</keyword>
<dbReference type="Gene3D" id="1.10.10.350">
    <property type="match status" value="1"/>
</dbReference>
<dbReference type="GO" id="GO:0005524">
    <property type="term" value="F:ATP binding"/>
    <property type="evidence" value="ECO:0007669"/>
    <property type="project" value="UniProtKB-KW"/>
</dbReference>
<dbReference type="SUPFAM" id="SSF48163">
    <property type="entry name" value="An anticodon-binding domain of class I aminoacyl-tRNA synthetases"/>
    <property type="match status" value="1"/>
</dbReference>
<gene>
    <name evidence="12" type="ORF">LCGC14_1705230</name>
</gene>
<dbReference type="InterPro" id="IPR020058">
    <property type="entry name" value="Glu/Gln-tRNA-synth_Ib_cat-dom"/>
</dbReference>
<evidence type="ECO:0000256" key="1">
    <source>
        <dbReference type="ARBA" id="ARBA00004173"/>
    </source>
</evidence>
<dbReference type="InterPro" id="IPR020751">
    <property type="entry name" value="aa-tRNA-synth_I_codon-bd_sub2"/>
</dbReference>
<comment type="subcellular location">
    <subcellularLocation>
        <location evidence="1">Mitochondrion</location>
    </subcellularLocation>
</comment>
<evidence type="ECO:0000259" key="11">
    <source>
        <dbReference type="Pfam" id="PF19269"/>
    </source>
</evidence>
<evidence type="ECO:0000256" key="8">
    <source>
        <dbReference type="ARBA" id="ARBA00023146"/>
    </source>
</evidence>
<dbReference type="InterPro" id="IPR001412">
    <property type="entry name" value="aa-tRNA-synth_I_CS"/>
</dbReference>
<reference evidence="12" key="1">
    <citation type="journal article" date="2015" name="Nature">
        <title>Complex archaea that bridge the gap between prokaryotes and eukaryotes.</title>
        <authorList>
            <person name="Spang A."/>
            <person name="Saw J.H."/>
            <person name="Jorgensen S.L."/>
            <person name="Zaremba-Niedzwiedzka K."/>
            <person name="Martijn J."/>
            <person name="Lind A.E."/>
            <person name="van Eijk R."/>
            <person name="Schleper C."/>
            <person name="Guy L."/>
            <person name="Ettema T.J."/>
        </authorList>
    </citation>
    <scope>NUCLEOTIDE SEQUENCE</scope>
</reference>
<dbReference type="GO" id="GO:0005829">
    <property type="term" value="C:cytosol"/>
    <property type="evidence" value="ECO:0007669"/>
    <property type="project" value="TreeGrafter"/>
</dbReference>
<dbReference type="InterPro" id="IPR033910">
    <property type="entry name" value="GluRS_core"/>
</dbReference>
<dbReference type="PANTHER" id="PTHR43311">
    <property type="entry name" value="GLUTAMATE--TRNA LIGASE"/>
    <property type="match status" value="1"/>
</dbReference>
<dbReference type="GO" id="GO:0008270">
    <property type="term" value="F:zinc ion binding"/>
    <property type="evidence" value="ECO:0007669"/>
    <property type="project" value="InterPro"/>
</dbReference>
<dbReference type="PRINTS" id="PR00987">
    <property type="entry name" value="TRNASYNTHGLU"/>
</dbReference>
<dbReference type="PANTHER" id="PTHR43311:SF2">
    <property type="entry name" value="GLUTAMATE--TRNA LIGASE, MITOCHONDRIAL-RELATED"/>
    <property type="match status" value="1"/>
</dbReference>
<dbReference type="GO" id="GO:0005739">
    <property type="term" value="C:mitochondrion"/>
    <property type="evidence" value="ECO:0007669"/>
    <property type="project" value="UniProtKB-SubCell"/>
</dbReference>
<evidence type="ECO:0000313" key="12">
    <source>
        <dbReference type="EMBL" id="KKM14527.1"/>
    </source>
</evidence>
<dbReference type="NCBIfam" id="TIGR00464">
    <property type="entry name" value="gltX_bact"/>
    <property type="match status" value="1"/>
</dbReference>
<evidence type="ECO:0000256" key="3">
    <source>
        <dbReference type="ARBA" id="ARBA00012835"/>
    </source>
</evidence>
<evidence type="ECO:0000259" key="10">
    <source>
        <dbReference type="Pfam" id="PF00749"/>
    </source>
</evidence>
<comment type="similarity">
    <text evidence="2">Belongs to the class-I aminoacyl-tRNA synthetase family. Glutamate--tRNA ligase type 1 subfamily.</text>
</comment>
<dbReference type="Gene3D" id="3.40.50.620">
    <property type="entry name" value="HUPs"/>
    <property type="match status" value="1"/>
</dbReference>
<feature type="domain" description="Aminoacyl-tRNA synthetase class I anticodon-binding" evidence="11">
    <location>
        <begin position="335"/>
        <end position="473"/>
    </location>
</feature>
<evidence type="ECO:0000256" key="6">
    <source>
        <dbReference type="ARBA" id="ARBA00022840"/>
    </source>
</evidence>
<dbReference type="CDD" id="cd00808">
    <property type="entry name" value="GluRS_core"/>
    <property type="match status" value="1"/>
</dbReference>
<keyword evidence="6" id="KW-0067">ATP-binding</keyword>
<dbReference type="GO" id="GO:0004818">
    <property type="term" value="F:glutamate-tRNA ligase activity"/>
    <property type="evidence" value="ECO:0007669"/>
    <property type="project" value="UniProtKB-EC"/>
</dbReference>
<dbReference type="InterPro" id="IPR000924">
    <property type="entry name" value="Glu/Gln-tRNA-synth"/>
</dbReference>
<accession>A0A0F9HHD3</accession>
<dbReference type="EC" id="6.1.1.17" evidence="3"/>
<dbReference type="EMBL" id="LAZR01015126">
    <property type="protein sequence ID" value="KKM14527.1"/>
    <property type="molecule type" value="Genomic_DNA"/>
</dbReference>
<dbReference type="AlphaFoldDB" id="A0A0F9HHD3"/>
<dbReference type="SUPFAM" id="SSF52374">
    <property type="entry name" value="Nucleotidylyl transferase"/>
    <property type="match status" value="1"/>
</dbReference>
<dbReference type="InterPro" id="IPR008925">
    <property type="entry name" value="aa_tRNA-synth_I_cd-bd_sf"/>
</dbReference>
<evidence type="ECO:0000256" key="2">
    <source>
        <dbReference type="ARBA" id="ARBA00007894"/>
    </source>
</evidence>
<dbReference type="HAMAP" id="MF_00022">
    <property type="entry name" value="Glu_tRNA_synth_type1"/>
    <property type="match status" value="1"/>
</dbReference>
<dbReference type="InterPro" id="IPR045462">
    <property type="entry name" value="aa-tRNA-synth_I_cd-bd"/>
</dbReference>
<evidence type="ECO:0000256" key="4">
    <source>
        <dbReference type="ARBA" id="ARBA00022598"/>
    </source>
</evidence>
<dbReference type="Pfam" id="PF19269">
    <property type="entry name" value="Anticodon_2"/>
    <property type="match status" value="1"/>
</dbReference>
<dbReference type="InterPro" id="IPR014729">
    <property type="entry name" value="Rossmann-like_a/b/a_fold"/>
</dbReference>
<dbReference type="InterPro" id="IPR004527">
    <property type="entry name" value="Glu-tRNA-ligase_bac/mito"/>
</dbReference>
<sequence length="504" mass="58688">MKEIRTRIAPSPTGDPHVGTIYIALFNLAFAKKFGGKFILRIEDTDQTRSHPTFEKNIFDSLKWAHAPWEEGPDIGGPYGPYRQSERLSIYKKYVDELVEKGKAYRCFATKEELNEMRQVAKKMGTPSGYDRRYRNLSDAEIKKRLDEKQSYVVRLKVPLTGECIFEDAIKGRVITPLADIDDQVLFKSDGFPTYHLANVVDDHLMKITHVIRGDEWISSTPKHILLYEAFGWEKPTFMHMPLLLGKDGRKLSKRKNPTSTFFFKETGYLPEALVNFLTLMGYSTKDEKEIYSFEEFVKDFDPTRIGKSGAFFDIQKLDWLNQQYIINTLSEKDLLNKLKAWQFNDEFFQKILPLCHTRMKTLTEFFELVDFMFINHLNYTDELFTPKKITKDEAIFILYTFMMLLEKQDILKSENIEKASHELSNLFQINHKKIVMPLLFAAIQGKKFGPPLFKSAEILKKDRIRARLLTAIEFLGSISNKKIALLKEELQKNDLSGFIKQKN</sequence>
<evidence type="ECO:0000256" key="7">
    <source>
        <dbReference type="ARBA" id="ARBA00022917"/>
    </source>
</evidence>
<proteinExistence type="inferred from homology"/>
<dbReference type="PROSITE" id="PS00178">
    <property type="entry name" value="AA_TRNA_LIGASE_I"/>
    <property type="match status" value="1"/>
</dbReference>
<comment type="caution">
    <text evidence="12">The sequence shown here is derived from an EMBL/GenBank/DDBJ whole genome shotgun (WGS) entry which is preliminary data.</text>
</comment>
<organism evidence="12">
    <name type="scientific">marine sediment metagenome</name>
    <dbReference type="NCBI Taxonomy" id="412755"/>
    <lineage>
        <taxon>unclassified sequences</taxon>
        <taxon>metagenomes</taxon>
        <taxon>ecological metagenomes</taxon>
    </lineage>
</organism>
<protein>
    <recommendedName>
        <fullName evidence="3">glutamate--tRNA ligase</fullName>
        <ecNumber evidence="3">6.1.1.17</ecNumber>
    </recommendedName>
    <alternativeName>
        <fullName evidence="9">Glutamyl-tRNA synthetase</fullName>
    </alternativeName>
</protein>
<keyword evidence="8" id="KW-0030">Aminoacyl-tRNA synthetase</keyword>